<dbReference type="RefSeq" id="WP_244896952.1">
    <property type="nucleotide sequence ID" value="NZ_CP024961.1"/>
</dbReference>
<proteinExistence type="predicted"/>
<dbReference type="Proteomes" id="UP000063965">
    <property type="component" value="Chromosome"/>
</dbReference>
<dbReference type="PROSITE" id="PS51257">
    <property type="entry name" value="PROKAR_LIPOPROTEIN"/>
    <property type="match status" value="1"/>
</dbReference>
<evidence type="ECO:0000313" key="2">
    <source>
        <dbReference type="Proteomes" id="UP000063965"/>
    </source>
</evidence>
<protein>
    <submittedName>
        <fullName evidence="1">Membrane associated protein</fullName>
    </submittedName>
</protein>
<keyword evidence="2" id="KW-1185">Reference proteome</keyword>
<dbReference type="EMBL" id="CP011126">
    <property type="protein sequence ID" value="AKQ33789.1"/>
    <property type="molecule type" value="Genomic_DNA"/>
</dbReference>
<gene>
    <name evidence="1" type="ORF">CleRT_11470</name>
</gene>
<accession>A0ABN4HSC5</accession>
<sequence length="186" mass="21274">MVGRILLILSAFWLTGCTVGPRELGFTPQQWQMMNPTERKQLRANYYQIHNTLELKTVYQGPRIQVALFRGIALMPPLFQAYYFESVKFKIAPGKCQHVQLTSWDQAHFVKLTVCYDGLTLSMDPSRYDFEKAKGTLLLTYNPLWKHGFTYNDLSSLGYVRLQNTNVTIKTISNEAAVEDVQTAGP</sequence>
<evidence type="ECO:0000313" key="1">
    <source>
        <dbReference type="EMBL" id="AKQ33789.1"/>
    </source>
</evidence>
<name>A0ABN4HSC5_9COXI</name>
<reference evidence="1 2" key="1">
    <citation type="journal article" date="2015" name="Genome Biol. Evol.">
        <title>Distinctive Genome Reduction Rates Revealed by Genomic Analyses of Two Coxiella-Like Endosymbionts in Ticks.</title>
        <authorList>
            <person name="Gottlieb Y."/>
            <person name="Lalzar I."/>
            <person name="Klasson L."/>
        </authorList>
    </citation>
    <scope>NUCLEOTIDE SEQUENCE [LARGE SCALE GENOMIC DNA]</scope>
    <source>
        <strain evidence="1 2">CRt</strain>
    </source>
</reference>
<organism evidence="1 2">
    <name type="scientific">Candidatus Coxiella mudrowiae</name>
    <dbReference type="NCBI Taxonomy" id="2054173"/>
    <lineage>
        <taxon>Bacteria</taxon>
        <taxon>Pseudomonadati</taxon>
        <taxon>Pseudomonadota</taxon>
        <taxon>Gammaproteobacteria</taxon>
        <taxon>Legionellales</taxon>
        <taxon>Coxiellaceae</taxon>
        <taxon>Coxiella</taxon>
    </lineage>
</organism>